<dbReference type="InterPro" id="IPR013087">
    <property type="entry name" value="Znf_C2H2_type"/>
</dbReference>
<keyword evidence="3" id="KW-1185">Reference proteome</keyword>
<dbReference type="EMBL" id="JBHSHT010000002">
    <property type="protein sequence ID" value="MFC4825229.1"/>
    <property type="molecule type" value="Genomic_DNA"/>
</dbReference>
<accession>A0ABD5Q5L1</accession>
<dbReference type="Pfam" id="PF23447">
    <property type="entry name" value="DUF7128"/>
    <property type="match status" value="1"/>
</dbReference>
<gene>
    <name evidence="2" type="ORF">ACFO9K_13275</name>
</gene>
<reference evidence="2 3" key="1">
    <citation type="journal article" date="2019" name="Int. J. Syst. Evol. Microbiol.">
        <title>The Global Catalogue of Microorganisms (GCM) 10K type strain sequencing project: providing services to taxonomists for standard genome sequencing and annotation.</title>
        <authorList>
            <consortium name="The Broad Institute Genomics Platform"/>
            <consortium name="The Broad Institute Genome Sequencing Center for Infectious Disease"/>
            <person name="Wu L."/>
            <person name="Ma J."/>
        </authorList>
    </citation>
    <scope>NUCLEOTIDE SEQUENCE [LARGE SCALE GENOMIC DNA]</scope>
    <source>
        <strain evidence="2 3">XZYJ18</strain>
    </source>
</reference>
<dbReference type="InterPro" id="IPR055552">
    <property type="entry name" value="DUF7128"/>
</dbReference>
<dbReference type="AlphaFoldDB" id="A0ABD5Q5L1"/>
<evidence type="ECO:0000259" key="1">
    <source>
        <dbReference type="PROSITE" id="PS50157"/>
    </source>
</evidence>
<dbReference type="PROSITE" id="PS00028">
    <property type="entry name" value="ZINC_FINGER_C2H2_1"/>
    <property type="match status" value="1"/>
</dbReference>
<organism evidence="2 3">
    <name type="scientific">Halorussus aquaticus</name>
    <dbReference type="NCBI Taxonomy" id="2953748"/>
    <lineage>
        <taxon>Archaea</taxon>
        <taxon>Methanobacteriati</taxon>
        <taxon>Methanobacteriota</taxon>
        <taxon>Stenosarchaea group</taxon>
        <taxon>Halobacteria</taxon>
        <taxon>Halobacteriales</taxon>
        <taxon>Haladaptataceae</taxon>
        <taxon>Halorussus</taxon>
    </lineage>
</organism>
<feature type="domain" description="C2H2-type" evidence="1">
    <location>
        <begin position="13"/>
        <end position="40"/>
    </location>
</feature>
<protein>
    <recommendedName>
        <fullName evidence="1">C2H2-type domain-containing protein</fullName>
    </recommendedName>
</protein>
<dbReference type="RefSeq" id="WP_256567997.1">
    <property type="nucleotide sequence ID" value="NZ_CP100400.1"/>
</dbReference>
<dbReference type="PROSITE" id="PS50157">
    <property type="entry name" value="ZINC_FINGER_C2H2_2"/>
    <property type="match status" value="1"/>
</dbReference>
<dbReference type="Proteomes" id="UP001595945">
    <property type="component" value="Unassembled WGS sequence"/>
</dbReference>
<dbReference type="GeneID" id="79310694"/>
<evidence type="ECO:0000313" key="2">
    <source>
        <dbReference type="EMBL" id="MFC4825229.1"/>
    </source>
</evidence>
<sequence length="44" mass="5188">MVVKTERDEMTWYKCEGCGMMFDDAEDAKQHEANCDHEDPSYIQ</sequence>
<comment type="caution">
    <text evidence="2">The sequence shown here is derived from an EMBL/GenBank/DDBJ whole genome shotgun (WGS) entry which is preliminary data.</text>
</comment>
<evidence type="ECO:0000313" key="3">
    <source>
        <dbReference type="Proteomes" id="UP001595945"/>
    </source>
</evidence>
<proteinExistence type="predicted"/>
<name>A0ABD5Q5L1_9EURY</name>